<evidence type="ECO:0000313" key="2">
    <source>
        <dbReference type="EMBL" id="KAF2439424.1"/>
    </source>
</evidence>
<feature type="compositionally biased region" description="Polar residues" evidence="1">
    <location>
        <begin position="19"/>
        <end position="49"/>
    </location>
</feature>
<name>A0A9P4PAB2_9PLEO</name>
<feature type="compositionally biased region" description="Low complexity" evidence="1">
    <location>
        <begin position="312"/>
        <end position="325"/>
    </location>
</feature>
<dbReference type="Proteomes" id="UP000799764">
    <property type="component" value="Unassembled WGS sequence"/>
</dbReference>
<sequence>MSERPESSKTAGKRPVRNPDTSLSPNTFPSTSFTPDQPQSNPTQTSQFDTAHLPDPMPRDLQNQINELNSQMHSMEPPHSRTQAENQVLGWLKSADGPAIARMKVHMMTQEFNLHKQVLAKEFADLVQHELFRSLGAGQDGVGDRALQTVHNILNRLGDLPSSTGSLASSSRTGGPGSMGSLVCRPRTSAPPTVISSLRSSPTAPMFPNEVISSPRAVPTRILLPIGLGSLAVGATTTFFIGWEAGKCAALNAVIVSVLAAYISDPVGMSSRAHQTWASVSGGFKRVPKVPVSVEAHTSNDGNQDQSESKSTHFTGGSSQTGSSTRYEDGAIGPTAEGGFDGTTVESVGGEATENGENHDTDAGADIAQSSTTAGGTTQGDRNKSNKNKKKKRPSTSMRADPGSEDIMVGLSETWKKLQ</sequence>
<organism evidence="2 3">
    <name type="scientific">Karstenula rhodostoma CBS 690.94</name>
    <dbReference type="NCBI Taxonomy" id="1392251"/>
    <lineage>
        <taxon>Eukaryota</taxon>
        <taxon>Fungi</taxon>
        <taxon>Dikarya</taxon>
        <taxon>Ascomycota</taxon>
        <taxon>Pezizomycotina</taxon>
        <taxon>Dothideomycetes</taxon>
        <taxon>Pleosporomycetidae</taxon>
        <taxon>Pleosporales</taxon>
        <taxon>Massarineae</taxon>
        <taxon>Didymosphaeriaceae</taxon>
        <taxon>Karstenula</taxon>
    </lineage>
</organism>
<feature type="compositionally biased region" description="Low complexity" evidence="1">
    <location>
        <begin position="368"/>
        <end position="380"/>
    </location>
</feature>
<keyword evidence="3" id="KW-1185">Reference proteome</keyword>
<feature type="region of interest" description="Disordered" evidence="1">
    <location>
        <begin position="163"/>
        <end position="185"/>
    </location>
</feature>
<feature type="compositionally biased region" description="Polar residues" evidence="1">
    <location>
        <begin position="296"/>
        <end position="306"/>
    </location>
</feature>
<feature type="compositionally biased region" description="Basic residues" evidence="1">
    <location>
        <begin position="385"/>
        <end position="394"/>
    </location>
</feature>
<feature type="region of interest" description="Disordered" evidence="1">
    <location>
        <begin position="1"/>
        <end position="61"/>
    </location>
</feature>
<evidence type="ECO:0000313" key="3">
    <source>
        <dbReference type="Proteomes" id="UP000799764"/>
    </source>
</evidence>
<evidence type="ECO:0000256" key="1">
    <source>
        <dbReference type="SAM" id="MobiDB-lite"/>
    </source>
</evidence>
<gene>
    <name evidence="2" type="ORF">P171DRAFT_501539</name>
</gene>
<feature type="region of interest" description="Disordered" evidence="1">
    <location>
        <begin position="295"/>
        <end position="419"/>
    </location>
</feature>
<dbReference type="EMBL" id="MU001509">
    <property type="protein sequence ID" value="KAF2439424.1"/>
    <property type="molecule type" value="Genomic_DNA"/>
</dbReference>
<dbReference type="AlphaFoldDB" id="A0A9P4PAB2"/>
<comment type="caution">
    <text evidence="2">The sequence shown here is derived from an EMBL/GenBank/DDBJ whole genome shotgun (WGS) entry which is preliminary data.</text>
</comment>
<feature type="compositionally biased region" description="Low complexity" evidence="1">
    <location>
        <begin position="163"/>
        <end position="173"/>
    </location>
</feature>
<proteinExistence type="predicted"/>
<reference evidence="2" key="1">
    <citation type="journal article" date="2020" name="Stud. Mycol.">
        <title>101 Dothideomycetes genomes: a test case for predicting lifestyles and emergence of pathogens.</title>
        <authorList>
            <person name="Haridas S."/>
            <person name="Albert R."/>
            <person name="Binder M."/>
            <person name="Bloem J."/>
            <person name="Labutti K."/>
            <person name="Salamov A."/>
            <person name="Andreopoulos B."/>
            <person name="Baker S."/>
            <person name="Barry K."/>
            <person name="Bills G."/>
            <person name="Bluhm B."/>
            <person name="Cannon C."/>
            <person name="Castanera R."/>
            <person name="Culley D."/>
            <person name="Daum C."/>
            <person name="Ezra D."/>
            <person name="Gonzalez J."/>
            <person name="Henrissat B."/>
            <person name="Kuo A."/>
            <person name="Liang C."/>
            <person name="Lipzen A."/>
            <person name="Lutzoni F."/>
            <person name="Magnuson J."/>
            <person name="Mondo S."/>
            <person name="Nolan M."/>
            <person name="Ohm R."/>
            <person name="Pangilinan J."/>
            <person name="Park H.-J."/>
            <person name="Ramirez L."/>
            <person name="Alfaro M."/>
            <person name="Sun H."/>
            <person name="Tritt A."/>
            <person name="Yoshinaga Y."/>
            <person name="Zwiers L.-H."/>
            <person name="Turgeon B."/>
            <person name="Goodwin S."/>
            <person name="Spatafora J."/>
            <person name="Crous P."/>
            <person name="Grigoriev I."/>
        </authorList>
    </citation>
    <scope>NUCLEOTIDE SEQUENCE</scope>
    <source>
        <strain evidence="2">CBS 690.94</strain>
    </source>
</reference>
<protein>
    <submittedName>
        <fullName evidence="2">Uncharacterized protein</fullName>
    </submittedName>
</protein>
<accession>A0A9P4PAB2</accession>